<keyword evidence="1" id="KW-0472">Membrane</keyword>
<accession>A0A919YD84</accession>
<feature type="transmembrane region" description="Helical" evidence="1">
    <location>
        <begin position="138"/>
        <end position="160"/>
    </location>
</feature>
<evidence type="ECO:0008006" key="4">
    <source>
        <dbReference type="Google" id="ProtNLM"/>
    </source>
</evidence>
<name>A0A919YD84_9BACL</name>
<keyword evidence="1" id="KW-0812">Transmembrane</keyword>
<evidence type="ECO:0000313" key="3">
    <source>
        <dbReference type="Proteomes" id="UP000682811"/>
    </source>
</evidence>
<feature type="transmembrane region" description="Helical" evidence="1">
    <location>
        <begin position="106"/>
        <end position="126"/>
    </location>
</feature>
<protein>
    <recommendedName>
        <fullName evidence="4">Alpha/beta hydrolase</fullName>
    </recommendedName>
</protein>
<evidence type="ECO:0000256" key="1">
    <source>
        <dbReference type="SAM" id="Phobius"/>
    </source>
</evidence>
<dbReference type="AlphaFoldDB" id="A0A919YD84"/>
<keyword evidence="3" id="KW-1185">Reference proteome</keyword>
<feature type="transmembrane region" description="Helical" evidence="1">
    <location>
        <begin position="21"/>
        <end position="42"/>
    </location>
</feature>
<dbReference type="RefSeq" id="WP_237100063.1">
    <property type="nucleotide sequence ID" value="NZ_AP025343.1"/>
</dbReference>
<dbReference type="Gene3D" id="3.40.50.1820">
    <property type="entry name" value="alpha/beta hydrolase"/>
    <property type="match status" value="1"/>
</dbReference>
<dbReference type="Proteomes" id="UP000682811">
    <property type="component" value="Unassembled WGS sequence"/>
</dbReference>
<dbReference type="InterPro" id="IPR029058">
    <property type="entry name" value="AB_hydrolase_fold"/>
</dbReference>
<feature type="transmembrane region" description="Helical" evidence="1">
    <location>
        <begin position="82"/>
        <end position="100"/>
    </location>
</feature>
<sequence length="737" mass="80419">MEKIRKKIKSFVKPMSAGWKGASIGLAAVTVCLCIVQAYYMLGSHGAVDMMVGAVLYIAAGVLICGIVALAAHFLKKVPSRYMGLCAGSALCLLFCFIVPPQVAGMVIGVIILLFSILGCLIYKWAKGGYKDVSKAKKVTAMVTAAATVTGLSAGGFWLASDSGFNASAVNLQELAPAEKFRAGLQDPAAEGKFKVKTLVYGSPGNYRSSFNQSGSLVTKTVDGSAFVENWSATRTSTLGFGPDAMPLNGLVWYPDGEGPFPLVIAVHGNHLMTEYSDPGYEYLGRLLASRGYIFVSIDENFLNTSPFDDLLILNVLKNENPARGLLMLEHLKTWEAWSKQAGGPFRGKVDMNNIALIGHSRGAEAIAIAAAYNRLNAYPEDGNIKFDYHFNIGSLIAIGGTDQQYKPAGQPIELRDMNYLAVHGAHDMDVDSFAASNQYQRIDFTQGDDRFKAAVYIYGANHGQFNSVWGRKDTVGPGNKVYNTKQLMSEAEQQQAAKVLISSFLDATLKKKNEYQRIFQDIGYARKWLPETIYVTNYLDSQTTLISSFDDDTDPESTTIPGGKLKGQRLLEWKEEKIKQKHALADISAVRLGWDRTKKQGSPSYTVTLPPQGIKAEANSSIVFSLADAEDSRKEQELAARIDLTVKVADKKGNEASLPLSSVAPLLPMIEGKILKAPFSSAMPTKEPAFQSYGFRLGEFQRVNPKFEPEQLAAIVFEFNLTEKGTVLLNDIGIRN</sequence>
<comment type="caution">
    <text evidence="2">The sequence shown here is derived from an EMBL/GenBank/DDBJ whole genome shotgun (WGS) entry which is preliminary data.</text>
</comment>
<reference evidence="2 3" key="1">
    <citation type="submission" date="2021-03" db="EMBL/GenBank/DDBJ databases">
        <title>Antimicrobial resistance genes in bacteria isolated from Japanese honey, and their potential for conferring macrolide and lincosamide resistance in the American foulbrood pathogen Paenibacillus larvae.</title>
        <authorList>
            <person name="Okamoto M."/>
            <person name="Kumagai M."/>
            <person name="Kanamori H."/>
            <person name="Takamatsu D."/>
        </authorList>
    </citation>
    <scope>NUCLEOTIDE SEQUENCE [LARGE SCALE GENOMIC DNA]</scope>
    <source>
        <strain evidence="2 3">J34TS1</strain>
    </source>
</reference>
<gene>
    <name evidence="2" type="ORF">J34TS1_38170</name>
</gene>
<keyword evidence="1" id="KW-1133">Transmembrane helix</keyword>
<feature type="transmembrane region" description="Helical" evidence="1">
    <location>
        <begin position="54"/>
        <end position="75"/>
    </location>
</feature>
<dbReference type="EMBL" id="BORT01000018">
    <property type="protein sequence ID" value="GIO49052.1"/>
    <property type="molecule type" value="Genomic_DNA"/>
</dbReference>
<evidence type="ECO:0000313" key="2">
    <source>
        <dbReference type="EMBL" id="GIO49052.1"/>
    </source>
</evidence>
<proteinExistence type="predicted"/>
<dbReference type="SUPFAM" id="SSF53474">
    <property type="entry name" value="alpha/beta-Hydrolases"/>
    <property type="match status" value="1"/>
</dbReference>
<organism evidence="2 3">
    <name type="scientific">Paenibacillus azoreducens</name>
    <dbReference type="NCBI Taxonomy" id="116718"/>
    <lineage>
        <taxon>Bacteria</taxon>
        <taxon>Bacillati</taxon>
        <taxon>Bacillota</taxon>
        <taxon>Bacilli</taxon>
        <taxon>Bacillales</taxon>
        <taxon>Paenibacillaceae</taxon>
        <taxon>Paenibacillus</taxon>
    </lineage>
</organism>